<reference evidence="1" key="1">
    <citation type="submission" date="2014-11" db="EMBL/GenBank/DDBJ databases">
        <authorList>
            <person name="Amaro Gonzalez C."/>
        </authorList>
    </citation>
    <scope>NUCLEOTIDE SEQUENCE</scope>
</reference>
<reference evidence="1" key="2">
    <citation type="journal article" date="2015" name="Fish Shellfish Immunol.">
        <title>Early steps in the European eel (Anguilla anguilla)-Vibrio vulnificus interaction in the gills: Role of the RtxA13 toxin.</title>
        <authorList>
            <person name="Callol A."/>
            <person name="Pajuelo D."/>
            <person name="Ebbesson L."/>
            <person name="Teles M."/>
            <person name="MacKenzie S."/>
            <person name="Amaro C."/>
        </authorList>
    </citation>
    <scope>NUCLEOTIDE SEQUENCE</scope>
</reference>
<dbReference type="AlphaFoldDB" id="A0A0E9WNK9"/>
<name>A0A0E9WNK9_ANGAN</name>
<organism evidence="1">
    <name type="scientific">Anguilla anguilla</name>
    <name type="common">European freshwater eel</name>
    <name type="synonym">Muraena anguilla</name>
    <dbReference type="NCBI Taxonomy" id="7936"/>
    <lineage>
        <taxon>Eukaryota</taxon>
        <taxon>Metazoa</taxon>
        <taxon>Chordata</taxon>
        <taxon>Craniata</taxon>
        <taxon>Vertebrata</taxon>
        <taxon>Euteleostomi</taxon>
        <taxon>Actinopterygii</taxon>
        <taxon>Neopterygii</taxon>
        <taxon>Teleostei</taxon>
        <taxon>Anguilliformes</taxon>
        <taxon>Anguillidae</taxon>
        <taxon>Anguilla</taxon>
    </lineage>
</organism>
<dbReference type="EMBL" id="GBXM01016640">
    <property type="protein sequence ID" value="JAH91937.1"/>
    <property type="molecule type" value="Transcribed_RNA"/>
</dbReference>
<accession>A0A0E9WNK9</accession>
<protein>
    <submittedName>
        <fullName evidence="1">Uncharacterized protein</fullName>
    </submittedName>
</protein>
<sequence>MRCQPLYFFNQSKGFHYWFNVLSNFQHMITDDVSFFHHCFQGLRWLLSLTCRHCGPPGLEVNLQAQRPLQDWS</sequence>
<proteinExistence type="predicted"/>
<evidence type="ECO:0000313" key="1">
    <source>
        <dbReference type="EMBL" id="JAH91937.1"/>
    </source>
</evidence>